<dbReference type="Pfam" id="PF17775">
    <property type="entry name" value="YchJ_M-like"/>
    <property type="match status" value="1"/>
</dbReference>
<sequence>MRSRFTAFATGDADYLLRSWSARTRPATIDLDPGQRWLFLEVLRTERGGPFDDTGVVEFVAHYRDDRGRGELHEVSRFVREDGAWMYLDGVIEA</sequence>
<feature type="domain" description="YchJ-like middle NTF2-like" evidence="1">
    <location>
        <begin position="1"/>
        <end position="90"/>
    </location>
</feature>
<proteinExistence type="predicted"/>
<evidence type="ECO:0000259" key="1">
    <source>
        <dbReference type="Pfam" id="PF17775"/>
    </source>
</evidence>
<accession>A0A366DR30</accession>
<organism evidence="2 3">
    <name type="scientific">Nocardia puris</name>
    <dbReference type="NCBI Taxonomy" id="208602"/>
    <lineage>
        <taxon>Bacteria</taxon>
        <taxon>Bacillati</taxon>
        <taxon>Actinomycetota</taxon>
        <taxon>Actinomycetes</taxon>
        <taxon>Mycobacteriales</taxon>
        <taxon>Nocardiaceae</taxon>
        <taxon>Nocardia</taxon>
    </lineage>
</organism>
<comment type="caution">
    <text evidence="2">The sequence shown here is derived from an EMBL/GenBank/DDBJ whole genome shotgun (WGS) entry which is preliminary data.</text>
</comment>
<gene>
    <name evidence="2" type="ORF">DFR74_103190</name>
</gene>
<dbReference type="InterPro" id="IPR032710">
    <property type="entry name" value="NTF2-like_dom_sf"/>
</dbReference>
<protein>
    <submittedName>
        <fullName evidence="2">SEC-C motif-containing protein</fullName>
    </submittedName>
</protein>
<evidence type="ECO:0000313" key="3">
    <source>
        <dbReference type="Proteomes" id="UP000252586"/>
    </source>
</evidence>
<dbReference type="SUPFAM" id="SSF54427">
    <property type="entry name" value="NTF2-like"/>
    <property type="match status" value="1"/>
</dbReference>
<dbReference type="Proteomes" id="UP000252586">
    <property type="component" value="Unassembled WGS sequence"/>
</dbReference>
<dbReference type="EMBL" id="QNRE01000003">
    <property type="protein sequence ID" value="RBO92547.1"/>
    <property type="molecule type" value="Genomic_DNA"/>
</dbReference>
<name>A0A366DR30_9NOCA</name>
<reference evidence="2 3" key="1">
    <citation type="submission" date="2018-06" db="EMBL/GenBank/DDBJ databases">
        <title>Genomic Encyclopedia of Type Strains, Phase IV (KMG-IV): sequencing the most valuable type-strain genomes for metagenomic binning, comparative biology and taxonomic classification.</title>
        <authorList>
            <person name="Goeker M."/>
        </authorList>
    </citation>
    <scope>NUCLEOTIDE SEQUENCE [LARGE SCALE GENOMIC DNA]</scope>
    <source>
        <strain evidence="2 3">DSM 44599</strain>
    </source>
</reference>
<dbReference type="InterPro" id="IPR048469">
    <property type="entry name" value="YchJ-like_M"/>
</dbReference>
<dbReference type="AlphaFoldDB" id="A0A366DR30"/>
<evidence type="ECO:0000313" key="2">
    <source>
        <dbReference type="EMBL" id="RBO92547.1"/>
    </source>
</evidence>
<keyword evidence="3" id="KW-1185">Reference proteome</keyword>
<dbReference type="Gene3D" id="3.10.450.50">
    <property type="match status" value="1"/>
</dbReference>
<dbReference type="STRING" id="1210090.GCA_001613185_04307"/>